<gene>
    <name evidence="2" type="ordered locus">Pcal_0687</name>
</gene>
<proteinExistence type="predicted"/>
<sequence length="97" mass="10907">MLDNVKVEILKIVASQGYTTASDVTKRLGITWGAAQWHLFWLENNGYIKSVKVGESTIYILNCANVMRKLEAVEKALQAKTTTDKRRTSSLRQGYGQ</sequence>
<feature type="domain" description="HTH arsR-type" evidence="1">
    <location>
        <begin position="1"/>
        <end position="81"/>
    </location>
</feature>
<dbReference type="GeneID" id="4909410"/>
<dbReference type="GO" id="GO:0003700">
    <property type="term" value="F:DNA-binding transcription factor activity"/>
    <property type="evidence" value="ECO:0007669"/>
    <property type="project" value="InterPro"/>
</dbReference>
<evidence type="ECO:0000259" key="1">
    <source>
        <dbReference type="PROSITE" id="PS50987"/>
    </source>
</evidence>
<protein>
    <submittedName>
        <fullName evidence="2">Transcriptional regulator, ArsR family</fullName>
    </submittedName>
</protein>
<dbReference type="PANTHER" id="PTHR36216:SF1">
    <property type="entry name" value="HTH ARSR-TYPE DOMAIN-CONTAINING PROTEIN"/>
    <property type="match status" value="1"/>
</dbReference>
<dbReference type="PANTHER" id="PTHR36216">
    <property type="entry name" value="TRANSCRIPTIONAL REGULATOR, TRMB"/>
    <property type="match status" value="1"/>
</dbReference>
<dbReference type="PROSITE" id="PS50987">
    <property type="entry name" value="HTH_ARSR_2"/>
    <property type="match status" value="1"/>
</dbReference>
<dbReference type="STRING" id="410359.Pcal_0687"/>
<dbReference type="EMBL" id="CP000561">
    <property type="protein sequence ID" value="ABO08113.1"/>
    <property type="molecule type" value="Genomic_DNA"/>
</dbReference>
<dbReference type="CDD" id="cd00090">
    <property type="entry name" value="HTH_ARSR"/>
    <property type="match status" value="1"/>
</dbReference>
<dbReference type="Proteomes" id="UP000001431">
    <property type="component" value="Chromosome"/>
</dbReference>
<dbReference type="SUPFAM" id="SSF46785">
    <property type="entry name" value="Winged helix' DNA-binding domain"/>
    <property type="match status" value="1"/>
</dbReference>
<dbReference type="RefSeq" id="WP_011849371.1">
    <property type="nucleotide sequence ID" value="NC_009073.1"/>
</dbReference>
<dbReference type="AlphaFoldDB" id="A3MTZ6"/>
<dbReference type="InterPro" id="IPR036390">
    <property type="entry name" value="WH_DNA-bd_sf"/>
</dbReference>
<reference evidence="2" key="1">
    <citation type="submission" date="2007-02" db="EMBL/GenBank/DDBJ databases">
        <title>Complete sequence of Pyrobaculum calidifontis JCM 11548.</title>
        <authorList>
            <consortium name="US DOE Joint Genome Institute"/>
            <person name="Copeland A."/>
            <person name="Lucas S."/>
            <person name="Lapidus A."/>
            <person name="Barry K."/>
            <person name="Glavina del Rio T."/>
            <person name="Dalin E."/>
            <person name="Tice H."/>
            <person name="Pitluck S."/>
            <person name="Chain P."/>
            <person name="Malfatti S."/>
            <person name="Shin M."/>
            <person name="Vergez L."/>
            <person name="Schmutz J."/>
            <person name="Larimer F."/>
            <person name="Land M."/>
            <person name="Hauser L."/>
            <person name="Kyrpides N."/>
            <person name="Mikhailova N."/>
            <person name="Cozen A.E."/>
            <person name="Fitz-Gibbon S.T."/>
            <person name="House C.H."/>
            <person name="Saltikov C."/>
            <person name="Lowe T.M."/>
            <person name="Richardson P."/>
        </authorList>
    </citation>
    <scope>NUCLEOTIDE SEQUENCE [LARGE SCALE GENOMIC DNA]</scope>
    <source>
        <strain evidence="2">JCM 11548</strain>
    </source>
</reference>
<dbReference type="HOGENOM" id="CLU_2461884_0_0_2"/>
<dbReference type="KEGG" id="pcl:Pcal_0687"/>
<accession>A3MTZ6</accession>
<organism evidence="2 3">
    <name type="scientific">Pyrobaculum calidifontis (strain DSM 21063 / JCM 11548 / VA1)</name>
    <dbReference type="NCBI Taxonomy" id="410359"/>
    <lineage>
        <taxon>Archaea</taxon>
        <taxon>Thermoproteota</taxon>
        <taxon>Thermoprotei</taxon>
        <taxon>Thermoproteales</taxon>
        <taxon>Thermoproteaceae</taxon>
        <taxon>Pyrobaculum</taxon>
    </lineage>
</organism>
<evidence type="ECO:0000313" key="3">
    <source>
        <dbReference type="Proteomes" id="UP000001431"/>
    </source>
</evidence>
<dbReference type="Pfam" id="PF13412">
    <property type="entry name" value="HTH_24"/>
    <property type="match status" value="1"/>
</dbReference>
<evidence type="ECO:0000313" key="2">
    <source>
        <dbReference type="EMBL" id="ABO08113.1"/>
    </source>
</evidence>
<dbReference type="Gene3D" id="1.10.10.10">
    <property type="entry name" value="Winged helix-like DNA-binding domain superfamily/Winged helix DNA-binding domain"/>
    <property type="match status" value="1"/>
</dbReference>
<dbReference type="InterPro" id="IPR036388">
    <property type="entry name" value="WH-like_DNA-bd_sf"/>
</dbReference>
<dbReference type="OrthoDB" id="28610at2157"/>
<keyword evidence="3" id="KW-1185">Reference proteome</keyword>
<dbReference type="InterPro" id="IPR011991">
    <property type="entry name" value="ArsR-like_HTH"/>
</dbReference>
<dbReference type="InterPro" id="IPR001845">
    <property type="entry name" value="HTH_ArsR_DNA-bd_dom"/>
</dbReference>
<dbReference type="eggNOG" id="arCOG00735">
    <property type="taxonomic scope" value="Archaea"/>
</dbReference>
<name>A3MTZ6_PYRCJ</name>